<sequence length="73" mass="8591">MQTERTNSSQTLEEIFAELRQEGREEGKKEGRKDALKQFVRKLIRENYADEQIAKLTELDPVQIAKLRKTLKD</sequence>
<evidence type="ECO:0000313" key="1">
    <source>
        <dbReference type="EMBL" id="GGJ87668.1"/>
    </source>
</evidence>
<accession>A0A917PQ45</accession>
<dbReference type="Proteomes" id="UP000658382">
    <property type="component" value="Unassembled WGS sequence"/>
</dbReference>
<reference evidence="1" key="1">
    <citation type="journal article" date="2014" name="Int. J. Syst. Evol. Microbiol.">
        <title>Complete genome sequence of Corynebacterium casei LMG S-19264T (=DSM 44701T), isolated from a smear-ripened cheese.</title>
        <authorList>
            <consortium name="US DOE Joint Genome Institute (JGI-PGF)"/>
            <person name="Walter F."/>
            <person name="Albersmeier A."/>
            <person name="Kalinowski J."/>
            <person name="Ruckert C."/>
        </authorList>
    </citation>
    <scope>NUCLEOTIDE SEQUENCE</scope>
    <source>
        <strain evidence="1">JCM 12580</strain>
    </source>
</reference>
<dbReference type="AlphaFoldDB" id="A0A917PQ45"/>
<comment type="caution">
    <text evidence="1">The sequence shown here is derived from an EMBL/GenBank/DDBJ whole genome shotgun (WGS) entry which is preliminary data.</text>
</comment>
<evidence type="ECO:0000313" key="2">
    <source>
        <dbReference type="Proteomes" id="UP000658382"/>
    </source>
</evidence>
<keyword evidence="2" id="KW-1185">Reference proteome</keyword>
<reference evidence="1" key="2">
    <citation type="submission" date="2020-09" db="EMBL/GenBank/DDBJ databases">
        <authorList>
            <person name="Sun Q."/>
            <person name="Ohkuma M."/>
        </authorList>
    </citation>
    <scope>NUCLEOTIDE SEQUENCE</scope>
    <source>
        <strain evidence="1">JCM 12580</strain>
    </source>
</reference>
<gene>
    <name evidence="1" type="ORF">GCM10007063_07640</name>
</gene>
<dbReference type="EMBL" id="BMNQ01000005">
    <property type="protein sequence ID" value="GGJ87668.1"/>
    <property type="molecule type" value="Genomic_DNA"/>
</dbReference>
<organism evidence="1 2">
    <name type="scientific">Lentibacillus kapialis</name>
    <dbReference type="NCBI Taxonomy" id="340214"/>
    <lineage>
        <taxon>Bacteria</taxon>
        <taxon>Bacillati</taxon>
        <taxon>Bacillota</taxon>
        <taxon>Bacilli</taxon>
        <taxon>Bacillales</taxon>
        <taxon>Bacillaceae</taxon>
        <taxon>Lentibacillus</taxon>
    </lineage>
</organism>
<proteinExistence type="predicted"/>
<name>A0A917PQ45_9BACI</name>
<protein>
    <submittedName>
        <fullName evidence="1">Uncharacterized protein</fullName>
    </submittedName>
</protein>